<feature type="domain" description="CRIM" evidence="2">
    <location>
        <begin position="140"/>
        <end position="268"/>
    </location>
</feature>
<gene>
    <name evidence="3" type="primary">Sin1</name>
    <name evidence="3" type="ORF">EVAR_94237_1</name>
</gene>
<dbReference type="GO" id="GO:0005737">
    <property type="term" value="C:cytoplasm"/>
    <property type="evidence" value="ECO:0007669"/>
    <property type="project" value="TreeGrafter"/>
</dbReference>
<dbReference type="GO" id="GO:0038203">
    <property type="term" value="P:TORC2 signaling"/>
    <property type="evidence" value="ECO:0007669"/>
    <property type="project" value="TreeGrafter"/>
</dbReference>
<organism evidence="3 4">
    <name type="scientific">Eumeta variegata</name>
    <name type="common">Bagworm moth</name>
    <name type="synonym">Eumeta japonica</name>
    <dbReference type="NCBI Taxonomy" id="151549"/>
    <lineage>
        <taxon>Eukaryota</taxon>
        <taxon>Metazoa</taxon>
        <taxon>Ecdysozoa</taxon>
        <taxon>Arthropoda</taxon>
        <taxon>Hexapoda</taxon>
        <taxon>Insecta</taxon>
        <taxon>Pterygota</taxon>
        <taxon>Neoptera</taxon>
        <taxon>Endopterygota</taxon>
        <taxon>Lepidoptera</taxon>
        <taxon>Glossata</taxon>
        <taxon>Ditrysia</taxon>
        <taxon>Tineoidea</taxon>
        <taxon>Psychidae</taxon>
        <taxon>Oiketicinae</taxon>
        <taxon>Eumeta</taxon>
    </lineage>
</organism>
<dbReference type="OrthoDB" id="241990at2759"/>
<dbReference type="InterPro" id="IPR008828">
    <property type="entry name" value="Sin1/Avo1"/>
</dbReference>
<dbReference type="PANTHER" id="PTHR13335">
    <property type="entry name" value="TARGET OF RAPAMYCIN COMPLEX 2 SUBUNIT MAPKAP1"/>
    <property type="match status" value="1"/>
</dbReference>
<evidence type="ECO:0000313" key="4">
    <source>
        <dbReference type="Proteomes" id="UP000299102"/>
    </source>
</evidence>
<keyword evidence="3" id="KW-0808">Transferase</keyword>
<keyword evidence="4" id="KW-1185">Reference proteome</keyword>
<comment type="caution">
    <text evidence="3">The sequence shown here is derived from an EMBL/GenBank/DDBJ whole genome shotgun (WGS) entry which is preliminary data.</text>
</comment>
<dbReference type="Pfam" id="PF16978">
    <property type="entry name" value="CRIM"/>
    <property type="match status" value="1"/>
</dbReference>
<dbReference type="EMBL" id="BGZK01000199">
    <property type="protein sequence ID" value="GBP27833.1"/>
    <property type="molecule type" value="Genomic_DNA"/>
</dbReference>
<evidence type="ECO:0000313" key="3">
    <source>
        <dbReference type="EMBL" id="GBP27833.1"/>
    </source>
</evidence>
<dbReference type="PANTHER" id="PTHR13335:SF1">
    <property type="entry name" value="TARGET OF RAPAMYCIN COMPLEX 2 SUBUNIT MAPKAP1"/>
    <property type="match status" value="1"/>
</dbReference>
<reference evidence="3 4" key="1">
    <citation type="journal article" date="2019" name="Commun. Biol.">
        <title>The bagworm genome reveals a unique fibroin gene that provides high tensile strength.</title>
        <authorList>
            <person name="Kono N."/>
            <person name="Nakamura H."/>
            <person name="Ohtoshi R."/>
            <person name="Tomita M."/>
            <person name="Numata K."/>
            <person name="Arakawa K."/>
        </authorList>
    </citation>
    <scope>NUCLEOTIDE SEQUENCE [LARGE SCALE GENOMIC DNA]</scope>
</reference>
<dbReference type="Proteomes" id="UP000299102">
    <property type="component" value="Unassembled WGS sequence"/>
</dbReference>
<dbReference type="AlphaFoldDB" id="A0A4C1UN17"/>
<accession>A0A4C1UN17</accession>
<dbReference type="GO" id="GO:0016301">
    <property type="term" value="F:kinase activity"/>
    <property type="evidence" value="ECO:0007669"/>
    <property type="project" value="UniProtKB-KW"/>
</dbReference>
<evidence type="ECO:0000256" key="1">
    <source>
        <dbReference type="ARBA" id="ARBA00009407"/>
    </source>
</evidence>
<proteinExistence type="inferred from homology"/>
<evidence type="ECO:0000259" key="2">
    <source>
        <dbReference type="Pfam" id="PF16978"/>
    </source>
</evidence>
<dbReference type="GO" id="GO:0031932">
    <property type="term" value="C:TORC2 complex"/>
    <property type="evidence" value="ECO:0007669"/>
    <property type="project" value="InterPro"/>
</dbReference>
<dbReference type="GO" id="GO:0005546">
    <property type="term" value="F:phosphatidylinositol-4,5-bisphosphate binding"/>
    <property type="evidence" value="ECO:0007669"/>
    <property type="project" value="TreeGrafter"/>
</dbReference>
<dbReference type="STRING" id="151549.A0A4C1UN17"/>
<comment type="similarity">
    <text evidence="1">Belongs to the SIN1 family.</text>
</comment>
<sequence length="297" mass="34020">MATYDNKYWLLNNIRNSFITEDKTLTCEEILGGDDFAEKCYQKLLKKSNGSEVFSSYHPYTYDKDNQDDDADLVYSFQIRPHDYMVLQWSNENVQTFTAHHNNTKTVEWRDPEPCTKNEDAILFPKKRLSILKDKDIEKKSLLAELLQNETELKQLRYQKYARFDGTGVVGVSTLNFKIFLKMGLDNMISTDVCIMSGTIYMDLIGLACYKFCLDNPNIILQSVNSYTLSVVDEDGEIFWGFSCLNPKSYCTEKYGHNLCLVENSATSKDTEAIEDKAGTSVTTVDSIEVQCRQGKV</sequence>
<keyword evidence="3" id="KW-0418">Kinase</keyword>
<protein>
    <submittedName>
        <fullName evidence="3">Stress-activated map kinase-interacting protein 1</fullName>
    </submittedName>
</protein>
<dbReference type="GO" id="GO:0005886">
    <property type="term" value="C:plasma membrane"/>
    <property type="evidence" value="ECO:0007669"/>
    <property type="project" value="TreeGrafter"/>
</dbReference>
<dbReference type="InterPro" id="IPR031567">
    <property type="entry name" value="CRIM_dom"/>
</dbReference>
<name>A0A4C1UN17_EUMVA</name>